<protein>
    <submittedName>
        <fullName evidence="1">Uncharacterized protein</fullName>
    </submittedName>
</protein>
<organism evidence="1">
    <name type="scientific">Anguilla anguilla</name>
    <name type="common">European freshwater eel</name>
    <name type="synonym">Muraena anguilla</name>
    <dbReference type="NCBI Taxonomy" id="7936"/>
    <lineage>
        <taxon>Eukaryota</taxon>
        <taxon>Metazoa</taxon>
        <taxon>Chordata</taxon>
        <taxon>Craniata</taxon>
        <taxon>Vertebrata</taxon>
        <taxon>Euteleostomi</taxon>
        <taxon>Actinopterygii</taxon>
        <taxon>Neopterygii</taxon>
        <taxon>Teleostei</taxon>
        <taxon>Anguilliformes</taxon>
        <taxon>Anguillidae</taxon>
        <taxon>Anguilla</taxon>
    </lineage>
</organism>
<proteinExistence type="predicted"/>
<sequence>MHLQFTTFYRTRREVSLRKSLTFRAQTPIFPSEAERLGTVLV</sequence>
<accession>A0A0E9T8R2</accession>
<dbReference type="AlphaFoldDB" id="A0A0E9T8R2"/>
<name>A0A0E9T8R2_ANGAN</name>
<dbReference type="EMBL" id="GBXM01058790">
    <property type="protein sequence ID" value="JAH49787.1"/>
    <property type="molecule type" value="Transcribed_RNA"/>
</dbReference>
<reference evidence="1" key="2">
    <citation type="journal article" date="2015" name="Fish Shellfish Immunol.">
        <title>Early steps in the European eel (Anguilla anguilla)-Vibrio vulnificus interaction in the gills: Role of the RtxA13 toxin.</title>
        <authorList>
            <person name="Callol A."/>
            <person name="Pajuelo D."/>
            <person name="Ebbesson L."/>
            <person name="Teles M."/>
            <person name="MacKenzie S."/>
            <person name="Amaro C."/>
        </authorList>
    </citation>
    <scope>NUCLEOTIDE SEQUENCE</scope>
</reference>
<evidence type="ECO:0000313" key="1">
    <source>
        <dbReference type="EMBL" id="JAH49787.1"/>
    </source>
</evidence>
<reference evidence="1" key="1">
    <citation type="submission" date="2014-11" db="EMBL/GenBank/DDBJ databases">
        <authorList>
            <person name="Amaro Gonzalez C."/>
        </authorList>
    </citation>
    <scope>NUCLEOTIDE SEQUENCE</scope>
</reference>